<keyword evidence="5" id="KW-1185">Reference proteome</keyword>
<dbReference type="GO" id="GO:0031012">
    <property type="term" value="C:extracellular matrix"/>
    <property type="evidence" value="ECO:0007669"/>
    <property type="project" value="TreeGrafter"/>
</dbReference>
<keyword evidence="2" id="KW-0732">Signal</keyword>
<dbReference type="PROSITE" id="PS51155">
    <property type="entry name" value="CHIT_BIND_RR_2"/>
    <property type="match status" value="1"/>
</dbReference>
<reference evidence="4" key="2">
    <citation type="submission" date="2022-10" db="EMBL/GenBank/DDBJ databases">
        <authorList>
            <consortium name="ENA_rothamsted_submissions"/>
            <consortium name="culmorum"/>
            <person name="King R."/>
        </authorList>
    </citation>
    <scope>NUCLEOTIDE SEQUENCE</scope>
</reference>
<protein>
    <recommendedName>
        <fullName evidence="6">Cuticle protein</fullName>
    </recommendedName>
</protein>
<gene>
    <name evidence="4" type="ORF">DIATSA_LOCUS13077</name>
</gene>
<evidence type="ECO:0008006" key="6">
    <source>
        <dbReference type="Google" id="ProtNLM"/>
    </source>
</evidence>
<dbReference type="GO" id="GO:0005615">
    <property type="term" value="C:extracellular space"/>
    <property type="evidence" value="ECO:0007669"/>
    <property type="project" value="TreeGrafter"/>
</dbReference>
<dbReference type="InterPro" id="IPR031311">
    <property type="entry name" value="CHIT_BIND_RR_consensus"/>
</dbReference>
<dbReference type="Pfam" id="PF00379">
    <property type="entry name" value="Chitin_bind_4"/>
    <property type="match status" value="1"/>
</dbReference>
<evidence type="ECO:0000256" key="2">
    <source>
        <dbReference type="ARBA" id="ARBA00022729"/>
    </source>
</evidence>
<sequence length="198" mass="21092">MDLHLMESLNYAFNYAVNSPYTQDNKAQWETRHGDVVKGSYSLVEPDGSLRVVDYTADKLHGFNAVVKKIGPNEHPTPLKPAIVPVAPAVAPVVAPVVPVVATVAPVVAHVAAAAPVAPVHYGFGGGPSAVSHSKTIIGPLSLSWDPSTRSYGGWRPLTSGRYATIINKKYVGGKLYKWATGPIPLPHGSKLVFTKNH</sequence>
<dbReference type="InterPro" id="IPR051217">
    <property type="entry name" value="Insect_Cuticle_Struc_Prot"/>
</dbReference>
<proteinExistence type="predicted"/>
<evidence type="ECO:0000256" key="3">
    <source>
        <dbReference type="PROSITE-ProRule" id="PRU00497"/>
    </source>
</evidence>
<keyword evidence="1 3" id="KW-0193">Cuticle</keyword>
<dbReference type="AlphaFoldDB" id="A0A9N9RFM2"/>
<dbReference type="GO" id="GO:0042302">
    <property type="term" value="F:structural constituent of cuticle"/>
    <property type="evidence" value="ECO:0007669"/>
    <property type="project" value="UniProtKB-UniRule"/>
</dbReference>
<organism evidence="4 5">
    <name type="scientific">Diatraea saccharalis</name>
    <name type="common">sugarcane borer</name>
    <dbReference type="NCBI Taxonomy" id="40085"/>
    <lineage>
        <taxon>Eukaryota</taxon>
        <taxon>Metazoa</taxon>
        <taxon>Ecdysozoa</taxon>
        <taxon>Arthropoda</taxon>
        <taxon>Hexapoda</taxon>
        <taxon>Insecta</taxon>
        <taxon>Pterygota</taxon>
        <taxon>Neoptera</taxon>
        <taxon>Endopterygota</taxon>
        <taxon>Lepidoptera</taxon>
        <taxon>Glossata</taxon>
        <taxon>Ditrysia</taxon>
        <taxon>Pyraloidea</taxon>
        <taxon>Crambidae</taxon>
        <taxon>Crambinae</taxon>
        <taxon>Diatraea</taxon>
    </lineage>
</organism>
<dbReference type="PANTHER" id="PTHR12236">
    <property type="entry name" value="STRUCTURAL CONTITUENT OF CUTICLE"/>
    <property type="match status" value="1"/>
</dbReference>
<dbReference type="Proteomes" id="UP001153714">
    <property type="component" value="Chromosome 8"/>
</dbReference>
<evidence type="ECO:0000256" key="1">
    <source>
        <dbReference type="ARBA" id="ARBA00022460"/>
    </source>
</evidence>
<reference evidence="4" key="1">
    <citation type="submission" date="2021-12" db="EMBL/GenBank/DDBJ databases">
        <authorList>
            <person name="King R."/>
        </authorList>
    </citation>
    <scope>NUCLEOTIDE SEQUENCE</scope>
</reference>
<dbReference type="PRINTS" id="PR00947">
    <property type="entry name" value="CUTICLE"/>
</dbReference>
<dbReference type="PANTHER" id="PTHR12236:SF75">
    <property type="entry name" value="CUTICULAR PROTEIN 62BB, ISOFORM A"/>
    <property type="match status" value="1"/>
</dbReference>
<accession>A0A9N9RFM2</accession>
<dbReference type="OrthoDB" id="7259705at2759"/>
<evidence type="ECO:0000313" key="4">
    <source>
        <dbReference type="EMBL" id="CAG9795839.1"/>
    </source>
</evidence>
<dbReference type="EMBL" id="OU893339">
    <property type="protein sequence ID" value="CAG9795839.1"/>
    <property type="molecule type" value="Genomic_DNA"/>
</dbReference>
<name>A0A9N9RFM2_9NEOP</name>
<evidence type="ECO:0000313" key="5">
    <source>
        <dbReference type="Proteomes" id="UP001153714"/>
    </source>
</evidence>
<dbReference type="InterPro" id="IPR000618">
    <property type="entry name" value="Insect_cuticle"/>
</dbReference>
<dbReference type="PROSITE" id="PS00233">
    <property type="entry name" value="CHIT_BIND_RR_1"/>
    <property type="match status" value="1"/>
</dbReference>